<dbReference type="Proteomes" id="UP000322080">
    <property type="component" value="Unassembled WGS sequence"/>
</dbReference>
<dbReference type="EMBL" id="VSIY01000013">
    <property type="protein sequence ID" value="TYB80642.1"/>
    <property type="molecule type" value="Genomic_DNA"/>
</dbReference>
<accession>A0A5D0RGL4</accession>
<dbReference type="PANTHER" id="PTHR33608:SF6">
    <property type="entry name" value="BLL2464 PROTEIN"/>
    <property type="match status" value="1"/>
</dbReference>
<dbReference type="RefSeq" id="WP_148378863.1">
    <property type="nucleotide sequence ID" value="NZ_VSIY01000013.1"/>
</dbReference>
<reference evidence="2 3" key="1">
    <citation type="submission" date="2019-08" db="EMBL/GenBank/DDBJ databases">
        <title>Identification of a novel species of the genus Boseongicola.</title>
        <authorList>
            <person name="Zhang X.-Q."/>
        </authorList>
    </citation>
    <scope>NUCLEOTIDE SEQUENCE [LARGE SCALE GENOMIC DNA]</scope>
    <source>
        <strain evidence="2 3">HY14</strain>
    </source>
</reference>
<dbReference type="InterPro" id="IPR002881">
    <property type="entry name" value="DUF58"/>
</dbReference>
<name>A0A5D0RGL4_9RHOB</name>
<dbReference type="AlphaFoldDB" id="A0A5D0RGL4"/>
<gene>
    <name evidence="2" type="ORF">FVF75_13505</name>
</gene>
<protein>
    <submittedName>
        <fullName evidence="2">DUF58 domain-containing protein</fullName>
    </submittedName>
</protein>
<dbReference type="Pfam" id="PF01882">
    <property type="entry name" value="DUF58"/>
    <property type="match status" value="1"/>
</dbReference>
<proteinExistence type="predicted"/>
<evidence type="ECO:0000313" key="3">
    <source>
        <dbReference type="Proteomes" id="UP000322080"/>
    </source>
</evidence>
<feature type="domain" description="DUF58" evidence="1">
    <location>
        <begin position="50"/>
        <end position="225"/>
    </location>
</feature>
<organism evidence="2 3">
    <name type="scientific">Maritimibacter fusiformis</name>
    <dbReference type="NCBI Taxonomy" id="2603819"/>
    <lineage>
        <taxon>Bacteria</taxon>
        <taxon>Pseudomonadati</taxon>
        <taxon>Pseudomonadota</taxon>
        <taxon>Alphaproteobacteria</taxon>
        <taxon>Rhodobacterales</taxon>
        <taxon>Roseobacteraceae</taxon>
        <taxon>Maritimibacter</taxon>
    </lineage>
</organism>
<keyword evidence="3" id="KW-1185">Reference proteome</keyword>
<evidence type="ECO:0000313" key="2">
    <source>
        <dbReference type="EMBL" id="TYB80642.1"/>
    </source>
</evidence>
<dbReference type="PANTHER" id="PTHR33608">
    <property type="entry name" value="BLL2464 PROTEIN"/>
    <property type="match status" value="1"/>
</dbReference>
<comment type="caution">
    <text evidence="2">The sequence shown here is derived from an EMBL/GenBank/DDBJ whole genome shotgun (WGS) entry which is preliminary data.</text>
</comment>
<evidence type="ECO:0000259" key="1">
    <source>
        <dbReference type="Pfam" id="PF01882"/>
    </source>
</evidence>
<sequence length="290" mass="31896">MTRTVPLRPRAEALAQPLPPLLARARHLASGVVLGEHGRRRPGLGDSFWQYRPAQPGDTARAIDWRRSARSDQHFVQEKEWQAAQAVVFWVDRAQSMRFASRPDLSPKADRAALIALAASVLLNQGGERIGLSDMGAPPMRGNLQLERMAEALAHPAAADYGAPDVSVMPRHSRAVFLSDFLGDPAPVEAALTTAADRGVTGALIQVLDPAEEAFPYDGRTLFRSMGGSLEYETRKAGDLKARYLDRLADRKARLDGLARLTGWQFHIHHTDDAPTSALLWLYRALEGRV</sequence>